<dbReference type="PANTHER" id="PTHR12599:SF0">
    <property type="entry name" value="PTERIN-4-ALPHA-CARBINOLAMINE DEHYDRATASE"/>
    <property type="match status" value="1"/>
</dbReference>
<dbReference type="InterPro" id="IPR036428">
    <property type="entry name" value="PCD_sf"/>
</dbReference>
<dbReference type="CDD" id="cd00488">
    <property type="entry name" value="PCD_DCoH"/>
    <property type="match status" value="1"/>
</dbReference>
<name>A0A7Y9ZIS7_9ACTN</name>
<gene>
    <name evidence="6" type="ORF">BJ993_001790</name>
</gene>
<dbReference type="EC" id="4.2.1.96" evidence="3"/>
<evidence type="ECO:0000313" key="7">
    <source>
        <dbReference type="Proteomes" id="UP000562045"/>
    </source>
</evidence>
<dbReference type="InterPro" id="IPR001533">
    <property type="entry name" value="Pterin_deHydtase"/>
</dbReference>
<evidence type="ECO:0000313" key="6">
    <source>
        <dbReference type="EMBL" id="NYI44710.1"/>
    </source>
</evidence>
<organism evidence="6 7">
    <name type="scientific">Nocardioides aromaticivorans</name>
    <dbReference type="NCBI Taxonomy" id="200618"/>
    <lineage>
        <taxon>Bacteria</taxon>
        <taxon>Bacillati</taxon>
        <taxon>Actinomycetota</taxon>
        <taxon>Actinomycetes</taxon>
        <taxon>Propionibacteriales</taxon>
        <taxon>Nocardioidaceae</taxon>
        <taxon>Nocardioides</taxon>
    </lineage>
</organism>
<comment type="similarity">
    <text evidence="2">Belongs to the pterin-4-alpha-carbinolamine dehydratase family.</text>
</comment>
<dbReference type="GO" id="GO:0006729">
    <property type="term" value="P:tetrahydrobiopterin biosynthetic process"/>
    <property type="evidence" value="ECO:0007669"/>
    <property type="project" value="InterPro"/>
</dbReference>
<dbReference type="RefSeq" id="WP_179648491.1">
    <property type="nucleotide sequence ID" value="NZ_JACBZM010000001.1"/>
</dbReference>
<evidence type="ECO:0000256" key="5">
    <source>
        <dbReference type="ARBA" id="ARBA00023239"/>
    </source>
</evidence>
<reference evidence="6 7" key="1">
    <citation type="submission" date="2020-07" db="EMBL/GenBank/DDBJ databases">
        <title>Sequencing the genomes of 1000 actinobacteria strains.</title>
        <authorList>
            <person name="Klenk H.-P."/>
        </authorList>
    </citation>
    <scope>NUCLEOTIDE SEQUENCE [LARGE SCALE GENOMIC DNA]</scope>
    <source>
        <strain evidence="6 7">DSM 15131</strain>
    </source>
</reference>
<comment type="catalytic activity">
    <reaction evidence="1">
        <text>(4aS,6R)-4a-hydroxy-L-erythro-5,6,7,8-tetrahydrobiopterin = (6R)-L-erythro-6,7-dihydrobiopterin + H2O</text>
        <dbReference type="Rhea" id="RHEA:11920"/>
        <dbReference type="ChEBI" id="CHEBI:15377"/>
        <dbReference type="ChEBI" id="CHEBI:15642"/>
        <dbReference type="ChEBI" id="CHEBI:43120"/>
        <dbReference type="EC" id="4.2.1.96"/>
    </reaction>
</comment>
<evidence type="ECO:0000256" key="3">
    <source>
        <dbReference type="ARBA" id="ARBA00013252"/>
    </source>
</evidence>
<keyword evidence="5 6" id="KW-0456">Lyase</keyword>
<dbReference type="GO" id="GO:0008124">
    <property type="term" value="F:4-alpha-hydroxytetrahydrobiopterin dehydratase activity"/>
    <property type="evidence" value="ECO:0007669"/>
    <property type="project" value="UniProtKB-EC"/>
</dbReference>
<proteinExistence type="inferred from homology"/>
<evidence type="ECO:0000256" key="2">
    <source>
        <dbReference type="ARBA" id="ARBA00006472"/>
    </source>
</evidence>
<dbReference type="AlphaFoldDB" id="A0A7Y9ZIS7"/>
<dbReference type="Gene3D" id="3.30.1360.20">
    <property type="entry name" value="Transcriptional coactivator/pterin dehydratase"/>
    <property type="match status" value="1"/>
</dbReference>
<dbReference type="PANTHER" id="PTHR12599">
    <property type="entry name" value="PTERIN-4-ALPHA-CARBINOLAMINE DEHYDRATASE"/>
    <property type="match status" value="1"/>
</dbReference>
<dbReference type="Proteomes" id="UP000562045">
    <property type="component" value="Unassembled WGS sequence"/>
</dbReference>
<sequence>MARSYQTVTADEFTAAAGLGEWRVEGDQAVVRFRTGDFVTGLALVNEIGRLAEEANHHPDLTLSYPEVGIRLGTHDTGTVTDADVALAQAITAVAQELGVPVVADS</sequence>
<accession>A0A7Y9ZIS7</accession>
<dbReference type="NCBIfam" id="NF002017">
    <property type="entry name" value="PRK00823.1-2"/>
    <property type="match status" value="1"/>
</dbReference>
<dbReference type="Pfam" id="PF01329">
    <property type="entry name" value="Pterin_4a"/>
    <property type="match status" value="1"/>
</dbReference>
<evidence type="ECO:0000256" key="1">
    <source>
        <dbReference type="ARBA" id="ARBA00001554"/>
    </source>
</evidence>
<protein>
    <recommendedName>
        <fullName evidence="4">Putative pterin-4-alpha-carbinolamine dehydratase</fullName>
        <ecNumber evidence="3">4.2.1.96</ecNumber>
    </recommendedName>
</protein>
<dbReference type="EMBL" id="JACBZM010000001">
    <property type="protein sequence ID" value="NYI44710.1"/>
    <property type="molecule type" value="Genomic_DNA"/>
</dbReference>
<dbReference type="SUPFAM" id="SSF55248">
    <property type="entry name" value="PCD-like"/>
    <property type="match status" value="1"/>
</dbReference>
<evidence type="ECO:0000256" key="4">
    <source>
        <dbReference type="ARBA" id="ARBA00021735"/>
    </source>
</evidence>
<comment type="caution">
    <text evidence="6">The sequence shown here is derived from an EMBL/GenBank/DDBJ whole genome shotgun (WGS) entry which is preliminary data.</text>
</comment>